<name>A0A9Q1HIL3_HOLLE</name>
<evidence type="ECO:0000256" key="1">
    <source>
        <dbReference type="SAM" id="MobiDB-lite"/>
    </source>
</evidence>
<feature type="compositionally biased region" description="Basic and acidic residues" evidence="1">
    <location>
        <begin position="165"/>
        <end position="179"/>
    </location>
</feature>
<evidence type="ECO:0000313" key="3">
    <source>
        <dbReference type="Proteomes" id="UP001152320"/>
    </source>
</evidence>
<dbReference type="EMBL" id="JAIZAY010000001">
    <property type="protein sequence ID" value="KAJ8048089.1"/>
    <property type="molecule type" value="Genomic_DNA"/>
</dbReference>
<gene>
    <name evidence="2" type="ORF">HOLleu_00262</name>
</gene>
<feature type="region of interest" description="Disordered" evidence="1">
    <location>
        <begin position="165"/>
        <end position="202"/>
    </location>
</feature>
<feature type="compositionally biased region" description="Basic residues" evidence="1">
    <location>
        <begin position="180"/>
        <end position="192"/>
    </location>
</feature>
<dbReference type="AlphaFoldDB" id="A0A9Q1HIL3"/>
<dbReference type="Proteomes" id="UP001152320">
    <property type="component" value="Chromosome 1"/>
</dbReference>
<organism evidence="2 3">
    <name type="scientific">Holothuria leucospilota</name>
    <name type="common">Black long sea cucumber</name>
    <name type="synonym">Mertensiothuria leucospilota</name>
    <dbReference type="NCBI Taxonomy" id="206669"/>
    <lineage>
        <taxon>Eukaryota</taxon>
        <taxon>Metazoa</taxon>
        <taxon>Echinodermata</taxon>
        <taxon>Eleutherozoa</taxon>
        <taxon>Echinozoa</taxon>
        <taxon>Holothuroidea</taxon>
        <taxon>Aspidochirotacea</taxon>
        <taxon>Aspidochirotida</taxon>
        <taxon>Holothuriidae</taxon>
        <taxon>Holothuria</taxon>
    </lineage>
</organism>
<feature type="compositionally biased region" description="Basic and acidic residues" evidence="1">
    <location>
        <begin position="71"/>
        <end position="84"/>
    </location>
</feature>
<keyword evidence="3" id="KW-1185">Reference proteome</keyword>
<proteinExistence type="predicted"/>
<comment type="caution">
    <text evidence="2">The sequence shown here is derived from an EMBL/GenBank/DDBJ whole genome shotgun (WGS) entry which is preliminary data.</text>
</comment>
<feature type="compositionally biased region" description="Basic and acidic residues" evidence="1">
    <location>
        <begin position="1"/>
        <end position="21"/>
    </location>
</feature>
<reference evidence="2" key="1">
    <citation type="submission" date="2021-10" db="EMBL/GenBank/DDBJ databases">
        <title>Tropical sea cucumber genome reveals ecological adaptation and Cuvierian tubules defense mechanism.</title>
        <authorList>
            <person name="Chen T."/>
        </authorList>
    </citation>
    <scope>NUCLEOTIDE SEQUENCE</scope>
    <source>
        <strain evidence="2">Nanhai2018</strain>
        <tissue evidence="2">Muscle</tissue>
    </source>
</reference>
<feature type="compositionally biased region" description="Polar residues" evidence="1">
    <location>
        <begin position="23"/>
        <end position="41"/>
    </location>
</feature>
<protein>
    <submittedName>
        <fullName evidence="2">Uncharacterized protein</fullName>
    </submittedName>
</protein>
<evidence type="ECO:0000313" key="2">
    <source>
        <dbReference type="EMBL" id="KAJ8048089.1"/>
    </source>
</evidence>
<feature type="region of interest" description="Disordered" evidence="1">
    <location>
        <begin position="65"/>
        <end position="84"/>
    </location>
</feature>
<accession>A0A9Q1HIL3</accession>
<feature type="region of interest" description="Disordered" evidence="1">
    <location>
        <begin position="1"/>
        <end position="46"/>
    </location>
</feature>
<sequence length="423" mass="48456">MTTATLHERNFQLTDQQRRECSAGTSDSRNSTLSSKVTFNTMEDRPKDTVWESDQVKNSKSCWKPNMLVPREGDENKDKCETVKRGETEQIDGEEGNGIQDPFVPTARPSLLTHRKRKMVNPLKRDKGEEQLQVGDGPSYYDIVVDVAQLEDFIKKKMKGLNDCHTSEQLGEKRNDEGKKKRRKREPTKKKNPREEWRQEGNFTHKQREMIQRWFDRSSVEVCIITYKASDNGPEVLNNIVTQLADFIGELKKCKSSFSVLYSNNKGEYEQQPGEKKKRNTKDKLNILIYTNVDRALHARDLNTIVKHATSEKINVVLVTLQEKLYKSFENHVNVTINAFEKFTEANKPGVSAETKLLDNDGTTHQMPTVILATEEETPIAETGPVCHTNSERESEMSVDFLQGSEQNNPNVDQLIEDIFGKD</sequence>